<gene>
    <name evidence="1" type="ORF">AMTR_s00067p00157040</name>
</gene>
<name>U5D9I1_AMBTC</name>
<dbReference type="EMBL" id="KI392078">
    <property type="protein sequence ID" value="ERN18890.1"/>
    <property type="molecule type" value="Genomic_DNA"/>
</dbReference>
<evidence type="ECO:0000313" key="1">
    <source>
        <dbReference type="EMBL" id="ERN18890.1"/>
    </source>
</evidence>
<proteinExistence type="predicted"/>
<protein>
    <submittedName>
        <fullName evidence="1">Uncharacterized protein</fullName>
    </submittedName>
</protein>
<dbReference type="Proteomes" id="UP000017836">
    <property type="component" value="Unassembled WGS sequence"/>
</dbReference>
<evidence type="ECO:0000313" key="2">
    <source>
        <dbReference type="Proteomes" id="UP000017836"/>
    </source>
</evidence>
<keyword evidence="2" id="KW-1185">Reference proteome</keyword>
<organism evidence="1 2">
    <name type="scientific">Amborella trichopoda</name>
    <dbReference type="NCBI Taxonomy" id="13333"/>
    <lineage>
        <taxon>Eukaryota</taxon>
        <taxon>Viridiplantae</taxon>
        <taxon>Streptophyta</taxon>
        <taxon>Embryophyta</taxon>
        <taxon>Tracheophyta</taxon>
        <taxon>Spermatophyta</taxon>
        <taxon>Magnoliopsida</taxon>
        <taxon>Amborellales</taxon>
        <taxon>Amborellaceae</taxon>
        <taxon>Amborella</taxon>
    </lineage>
</organism>
<sequence length="61" mass="6648">MQLKPMQHVLTPQRLLLGSIVLWPVQKLGIVRNIALRTDFQGVELVALGSSPCAAAVLNEL</sequence>
<dbReference type="Gramene" id="ERN18890">
    <property type="protein sequence ID" value="ERN18890"/>
    <property type="gene ID" value="AMTR_s00067p00157040"/>
</dbReference>
<dbReference type="HOGENOM" id="CLU_2925675_0_0_1"/>
<dbReference type="AlphaFoldDB" id="U5D9I1"/>
<accession>U5D9I1</accession>
<reference evidence="2" key="1">
    <citation type="journal article" date="2013" name="Science">
        <title>The Amborella genome and the evolution of flowering plants.</title>
        <authorList>
            <consortium name="Amborella Genome Project"/>
        </authorList>
    </citation>
    <scope>NUCLEOTIDE SEQUENCE [LARGE SCALE GENOMIC DNA]</scope>
</reference>